<dbReference type="PANTHER" id="PTHR46797">
    <property type="entry name" value="HTH-TYPE TRANSCRIPTIONAL REGULATOR"/>
    <property type="match status" value="1"/>
</dbReference>
<comment type="caution">
    <text evidence="3">The sequence shown here is derived from an EMBL/GenBank/DDBJ whole genome shotgun (WGS) entry which is preliminary data.</text>
</comment>
<gene>
    <name evidence="3" type="ORF">ACFQ3F_09545</name>
</gene>
<dbReference type="CDD" id="cd02209">
    <property type="entry name" value="cupin_XRE_C"/>
    <property type="match status" value="1"/>
</dbReference>
<dbReference type="InterPro" id="IPR001387">
    <property type="entry name" value="Cro/C1-type_HTH"/>
</dbReference>
<dbReference type="Gene3D" id="2.60.120.10">
    <property type="entry name" value="Jelly Rolls"/>
    <property type="match status" value="1"/>
</dbReference>
<dbReference type="InterPro" id="IPR013096">
    <property type="entry name" value="Cupin_2"/>
</dbReference>
<dbReference type="CDD" id="cd00093">
    <property type="entry name" value="HTH_XRE"/>
    <property type="match status" value="1"/>
</dbReference>
<dbReference type="InterPro" id="IPR050807">
    <property type="entry name" value="TransReg_Diox_bact_type"/>
</dbReference>
<dbReference type="InterPro" id="IPR014710">
    <property type="entry name" value="RmlC-like_jellyroll"/>
</dbReference>
<dbReference type="RefSeq" id="WP_367918581.1">
    <property type="nucleotide sequence ID" value="NZ_BAABAC010000013.1"/>
</dbReference>
<evidence type="ECO:0000313" key="4">
    <source>
        <dbReference type="Proteomes" id="UP001597229"/>
    </source>
</evidence>
<dbReference type="PROSITE" id="PS50943">
    <property type="entry name" value="HTH_CROC1"/>
    <property type="match status" value="1"/>
</dbReference>
<keyword evidence="4" id="KW-1185">Reference proteome</keyword>
<name>A0ABW3VY87_9ACTN</name>
<dbReference type="InterPro" id="IPR010982">
    <property type="entry name" value="Lambda_DNA-bd_dom_sf"/>
</dbReference>
<feature type="domain" description="HTH cro/C1-type" evidence="2">
    <location>
        <begin position="16"/>
        <end position="70"/>
    </location>
</feature>
<protein>
    <submittedName>
        <fullName evidence="3">Helix-turn-helix domain-containing protein</fullName>
    </submittedName>
</protein>
<reference evidence="4" key="1">
    <citation type="journal article" date="2019" name="Int. J. Syst. Evol. Microbiol.">
        <title>The Global Catalogue of Microorganisms (GCM) 10K type strain sequencing project: providing services to taxonomists for standard genome sequencing and annotation.</title>
        <authorList>
            <consortium name="The Broad Institute Genomics Platform"/>
            <consortium name="The Broad Institute Genome Sequencing Center for Infectious Disease"/>
            <person name="Wu L."/>
            <person name="Ma J."/>
        </authorList>
    </citation>
    <scope>NUCLEOTIDE SEQUENCE [LARGE SCALE GENOMIC DNA]</scope>
    <source>
        <strain evidence="4">CCUG 52478</strain>
    </source>
</reference>
<accession>A0ABW3VY87</accession>
<proteinExistence type="predicted"/>
<dbReference type="Proteomes" id="UP001597229">
    <property type="component" value="Unassembled WGS sequence"/>
</dbReference>
<sequence length="190" mass="20559">MTGHDDEDAIELGRRIRGLRQSHGQSLADLARGVGLTESFLSRLERGQTGVTVDNLRKIAGFWNIEIVDLLQRETGPKPLVVRSGEGPALQAEANGGLQARAETLIPRAGAALQATLYRTEAGSGRFEAFSHAGEEIVFVVSGQVRYFVAGEVHELAEGDSIWHSSESPHRWEALAGDSVTLHVNTPPAW</sequence>
<dbReference type="Pfam" id="PF13560">
    <property type="entry name" value="HTH_31"/>
    <property type="match status" value="1"/>
</dbReference>
<evidence type="ECO:0000259" key="2">
    <source>
        <dbReference type="PROSITE" id="PS50943"/>
    </source>
</evidence>
<dbReference type="InterPro" id="IPR011051">
    <property type="entry name" value="RmlC_Cupin_sf"/>
</dbReference>
<dbReference type="SUPFAM" id="SSF51182">
    <property type="entry name" value="RmlC-like cupins"/>
    <property type="match status" value="1"/>
</dbReference>
<dbReference type="SMART" id="SM00530">
    <property type="entry name" value="HTH_XRE"/>
    <property type="match status" value="1"/>
</dbReference>
<dbReference type="EMBL" id="JBHTLX010000012">
    <property type="protein sequence ID" value="MFD1248031.1"/>
    <property type="molecule type" value="Genomic_DNA"/>
</dbReference>
<organism evidence="3 4">
    <name type="scientific">Nocardioides ginsengisoli</name>
    <dbReference type="NCBI Taxonomy" id="363868"/>
    <lineage>
        <taxon>Bacteria</taxon>
        <taxon>Bacillati</taxon>
        <taxon>Actinomycetota</taxon>
        <taxon>Actinomycetes</taxon>
        <taxon>Propionibacteriales</taxon>
        <taxon>Nocardioidaceae</taxon>
        <taxon>Nocardioides</taxon>
    </lineage>
</organism>
<evidence type="ECO:0000256" key="1">
    <source>
        <dbReference type="ARBA" id="ARBA00023125"/>
    </source>
</evidence>
<dbReference type="Gene3D" id="1.10.260.40">
    <property type="entry name" value="lambda repressor-like DNA-binding domains"/>
    <property type="match status" value="1"/>
</dbReference>
<dbReference type="PANTHER" id="PTHR46797:SF1">
    <property type="entry name" value="METHYLPHOSPHONATE SYNTHASE"/>
    <property type="match status" value="1"/>
</dbReference>
<dbReference type="Pfam" id="PF07883">
    <property type="entry name" value="Cupin_2"/>
    <property type="match status" value="1"/>
</dbReference>
<evidence type="ECO:0000313" key="3">
    <source>
        <dbReference type="EMBL" id="MFD1248031.1"/>
    </source>
</evidence>
<keyword evidence="1" id="KW-0238">DNA-binding</keyword>